<name>A0A2R6S479_9APHY</name>
<dbReference type="InterPro" id="IPR043128">
    <property type="entry name" value="Rev_trsase/Diguanyl_cyclase"/>
</dbReference>
<dbReference type="PANTHER" id="PTHR37984:SF5">
    <property type="entry name" value="PROTEIN NYNRIN-LIKE"/>
    <property type="match status" value="1"/>
</dbReference>
<sequence>MFGALHQHIGFICHVYLNDIVIWSQTLDEHRKNLETILECLCLNKLYCSPKKTDLFCTFLHFLSHYISANGIEANGKKVEKIQNWPLPRCASDVRAFLGLVRYISNFLPALAQHTSVLNSLTTKEAEKDFCSTDTYLSAFNAVKHLVTSREWLTVIDHNNIGSNEIFVSCDASNLCLGVVLTYGELLETVCLVAFKSQQFLS</sequence>
<evidence type="ECO:0000313" key="1">
    <source>
        <dbReference type="EMBL" id="PSS37019.1"/>
    </source>
</evidence>
<evidence type="ECO:0000313" key="2">
    <source>
        <dbReference type="Proteomes" id="UP000186601"/>
    </source>
</evidence>
<dbReference type="OrthoDB" id="3232518at2759"/>
<dbReference type="Proteomes" id="UP000186601">
    <property type="component" value="Unassembled WGS sequence"/>
</dbReference>
<keyword evidence="2" id="KW-1185">Reference proteome</keyword>
<protein>
    <recommendedName>
        <fullName evidence="3">Reverse transcriptase domain-containing protein</fullName>
    </recommendedName>
</protein>
<organism evidence="1 2">
    <name type="scientific">Hermanssonia centrifuga</name>
    <dbReference type="NCBI Taxonomy" id="98765"/>
    <lineage>
        <taxon>Eukaryota</taxon>
        <taxon>Fungi</taxon>
        <taxon>Dikarya</taxon>
        <taxon>Basidiomycota</taxon>
        <taxon>Agaricomycotina</taxon>
        <taxon>Agaricomycetes</taxon>
        <taxon>Polyporales</taxon>
        <taxon>Meruliaceae</taxon>
        <taxon>Hermanssonia</taxon>
    </lineage>
</organism>
<dbReference type="SUPFAM" id="SSF56672">
    <property type="entry name" value="DNA/RNA polymerases"/>
    <property type="match status" value="1"/>
</dbReference>
<dbReference type="InterPro" id="IPR043502">
    <property type="entry name" value="DNA/RNA_pol_sf"/>
</dbReference>
<dbReference type="EMBL" id="MLYV02000087">
    <property type="protein sequence ID" value="PSS37019.1"/>
    <property type="molecule type" value="Genomic_DNA"/>
</dbReference>
<dbReference type="InterPro" id="IPR050951">
    <property type="entry name" value="Retrovirus_Pol_polyprotein"/>
</dbReference>
<dbReference type="AlphaFoldDB" id="A0A2R6S479"/>
<comment type="caution">
    <text evidence="1">The sequence shown here is derived from an EMBL/GenBank/DDBJ whole genome shotgun (WGS) entry which is preliminary data.</text>
</comment>
<reference evidence="1 2" key="1">
    <citation type="submission" date="2018-02" db="EMBL/GenBank/DDBJ databases">
        <title>Genome sequence of the basidiomycete white-rot fungus Phlebia centrifuga.</title>
        <authorList>
            <person name="Granchi Z."/>
            <person name="Peng M."/>
            <person name="de Vries R.P."/>
            <person name="Hilden K."/>
            <person name="Makela M.R."/>
            <person name="Grigoriev I."/>
            <person name="Riley R."/>
        </authorList>
    </citation>
    <scope>NUCLEOTIDE SEQUENCE [LARGE SCALE GENOMIC DNA]</scope>
    <source>
        <strain evidence="1 2">FBCC195</strain>
    </source>
</reference>
<evidence type="ECO:0008006" key="3">
    <source>
        <dbReference type="Google" id="ProtNLM"/>
    </source>
</evidence>
<accession>A0A2R6S479</accession>
<dbReference type="PANTHER" id="PTHR37984">
    <property type="entry name" value="PROTEIN CBG26694"/>
    <property type="match status" value="1"/>
</dbReference>
<dbReference type="Gene3D" id="3.30.70.270">
    <property type="match status" value="2"/>
</dbReference>
<proteinExistence type="predicted"/>
<dbReference type="STRING" id="98765.A0A2R6S479"/>
<gene>
    <name evidence="1" type="ORF">PHLCEN_2v1132</name>
</gene>